<dbReference type="OrthoDB" id="272985at2"/>
<reference evidence="1 2" key="1">
    <citation type="submission" date="2018-03" db="EMBL/GenBank/DDBJ databases">
        <title>Novel Streptomyces sp. from soil.</title>
        <authorList>
            <person name="Tan G.Y.A."/>
            <person name="Lee Z.Y."/>
        </authorList>
    </citation>
    <scope>NUCLEOTIDE SEQUENCE [LARGE SCALE GENOMIC DNA]</scope>
    <source>
        <strain evidence="1 2">ST5x</strain>
    </source>
</reference>
<dbReference type="InterPro" id="IPR027417">
    <property type="entry name" value="P-loop_NTPase"/>
</dbReference>
<keyword evidence="1" id="KW-0808">Transferase</keyword>
<protein>
    <submittedName>
        <fullName evidence="1">Sulfotransferase family protein</fullName>
    </submittedName>
</protein>
<comment type="caution">
    <text evidence="1">The sequence shown here is derived from an EMBL/GenBank/DDBJ whole genome shotgun (WGS) entry which is preliminary data.</text>
</comment>
<dbReference type="Proteomes" id="UP000239322">
    <property type="component" value="Unassembled WGS sequence"/>
</dbReference>
<dbReference type="SUPFAM" id="SSF52540">
    <property type="entry name" value="P-loop containing nucleoside triphosphate hydrolases"/>
    <property type="match status" value="1"/>
</dbReference>
<name>A0A2S9PQ53_9ACTN</name>
<dbReference type="Pfam" id="PF19798">
    <property type="entry name" value="Sulfotransfer_5"/>
    <property type="match status" value="1"/>
</dbReference>
<gene>
    <name evidence="1" type="ORF">C6N75_25035</name>
</gene>
<dbReference type="PANTHER" id="PTHR48419">
    <property type="entry name" value="SULFOTRANSFERASE DOMAIN-CONTAINING PROTEIN"/>
    <property type="match status" value="1"/>
</dbReference>
<proteinExistence type="predicted"/>
<evidence type="ECO:0000313" key="1">
    <source>
        <dbReference type="EMBL" id="PRH76548.1"/>
    </source>
</evidence>
<organism evidence="1 2">
    <name type="scientific">Streptomyces solincola</name>
    <dbReference type="NCBI Taxonomy" id="2100817"/>
    <lineage>
        <taxon>Bacteria</taxon>
        <taxon>Bacillati</taxon>
        <taxon>Actinomycetota</taxon>
        <taxon>Actinomycetes</taxon>
        <taxon>Kitasatosporales</taxon>
        <taxon>Streptomycetaceae</taxon>
        <taxon>Streptomyces</taxon>
    </lineage>
</organism>
<dbReference type="InterPro" id="IPR053226">
    <property type="entry name" value="Pyrrolopyrazine_biosynth_F"/>
</dbReference>
<dbReference type="PANTHER" id="PTHR48419:SF1">
    <property type="entry name" value="SULFOTRANSFERASE DOMAIN-CONTAINING PROTEIN"/>
    <property type="match status" value="1"/>
</dbReference>
<dbReference type="Gene3D" id="3.40.50.300">
    <property type="entry name" value="P-loop containing nucleotide triphosphate hydrolases"/>
    <property type="match status" value="1"/>
</dbReference>
<dbReference type="AlphaFoldDB" id="A0A2S9PQ53"/>
<evidence type="ECO:0000313" key="2">
    <source>
        <dbReference type="Proteomes" id="UP000239322"/>
    </source>
</evidence>
<keyword evidence="2" id="KW-1185">Reference proteome</keyword>
<dbReference type="EMBL" id="PVLV01000484">
    <property type="protein sequence ID" value="PRH76548.1"/>
    <property type="molecule type" value="Genomic_DNA"/>
</dbReference>
<sequence length="247" mass="28203">MDAGGERMLLAMWSAPRSRSTAFERMMMERGDFTVLHEPFSHVKDFGTATVRGREVTSERELIAELRGLPGLTFLKDTTDFAYPELLTSQGFLRETVHSFILRHPREVIESHFALNSGLTRDEIGFARLWEIHQAVLEAGGPEPVVVDSDDLLDRPEATVRAFCERVGIPFVPAALQWKPGEPGQWGRTSRWHQDASGSSGFARTEKRYEVTVENDEKLAAFLRYHLPFYERLRERRIRLDCPAEIA</sequence>
<dbReference type="GO" id="GO:0016740">
    <property type="term" value="F:transferase activity"/>
    <property type="evidence" value="ECO:0007669"/>
    <property type="project" value="UniProtKB-KW"/>
</dbReference>
<accession>A0A2S9PQ53</accession>